<proteinExistence type="predicted"/>
<organism evidence="2 3">
    <name type="scientific">Paenibacillus mellifer</name>
    <dbReference type="NCBI Taxonomy" id="2937794"/>
    <lineage>
        <taxon>Bacteria</taxon>
        <taxon>Bacillati</taxon>
        <taxon>Bacillota</taxon>
        <taxon>Bacilli</taxon>
        <taxon>Bacillales</taxon>
        <taxon>Paenibacillaceae</taxon>
        <taxon>Paenibacillus</taxon>
    </lineage>
</organism>
<dbReference type="InterPro" id="IPR021359">
    <property type="entry name" value="DUF2812"/>
</dbReference>
<comment type="caution">
    <text evidence="2">The sequence shown here is derived from an EMBL/GenBank/DDBJ whole genome shotgun (WGS) entry which is preliminary data.</text>
</comment>
<dbReference type="EMBL" id="JALPRK010000008">
    <property type="protein sequence ID" value="MCK8487676.1"/>
    <property type="molecule type" value="Genomic_DNA"/>
</dbReference>
<evidence type="ECO:0000313" key="2">
    <source>
        <dbReference type="EMBL" id="MCK8487676.1"/>
    </source>
</evidence>
<name>A0A9X1Y127_9BACL</name>
<dbReference type="Proteomes" id="UP001139534">
    <property type="component" value="Unassembled WGS sequence"/>
</dbReference>
<feature type="transmembrane region" description="Helical" evidence="1">
    <location>
        <begin position="115"/>
        <end position="138"/>
    </location>
</feature>
<gene>
    <name evidence="2" type="ORF">M0651_10870</name>
</gene>
<keyword evidence="1" id="KW-0812">Transmembrane</keyword>
<reference evidence="2" key="1">
    <citation type="submission" date="2022-04" db="EMBL/GenBank/DDBJ databases">
        <authorList>
            <person name="Seo M.-J."/>
        </authorList>
    </citation>
    <scope>NUCLEOTIDE SEQUENCE</scope>
    <source>
        <strain evidence="2">MBLB2552</strain>
    </source>
</reference>
<sequence length="180" mass="20929">MSENRVELLSAFRYVVPAQYEQWFEGLAAEGWHPIKVGQWSSMAMRFVKGTPERYRYVVDLQAVPQKGYKQIYEEFGWEYVGRMSNLYVWRKPYADERPESFSDAENLRARNQRFVWAISFSLIVVAIVATLLTGWIVSHAWDKGQTIPYAVGAALGWGFAIYLGWVMRKIKRSVRNGTM</sequence>
<keyword evidence="1" id="KW-1133">Transmembrane helix</keyword>
<keyword evidence="3" id="KW-1185">Reference proteome</keyword>
<evidence type="ECO:0000313" key="3">
    <source>
        <dbReference type="Proteomes" id="UP001139534"/>
    </source>
</evidence>
<dbReference type="RefSeq" id="WP_248551770.1">
    <property type="nucleotide sequence ID" value="NZ_JALPRK010000008.1"/>
</dbReference>
<dbReference type="AlphaFoldDB" id="A0A9X1Y127"/>
<feature type="transmembrane region" description="Helical" evidence="1">
    <location>
        <begin position="150"/>
        <end position="168"/>
    </location>
</feature>
<protein>
    <submittedName>
        <fullName evidence="2">DUF2812 domain-containing protein</fullName>
    </submittedName>
</protein>
<keyword evidence="1" id="KW-0472">Membrane</keyword>
<evidence type="ECO:0000256" key="1">
    <source>
        <dbReference type="SAM" id="Phobius"/>
    </source>
</evidence>
<accession>A0A9X1Y127</accession>
<dbReference type="Pfam" id="PF11193">
    <property type="entry name" value="DUF2812"/>
    <property type="match status" value="1"/>
</dbReference>